<sequence length="66" mass="7218">MFTRHSVPSTLYGLTSERWPTLHPRGDYGSARASRVAALDGLLSWLRGLDGVAFLTCEEVAQRLGA</sequence>
<evidence type="ECO:0000313" key="1">
    <source>
        <dbReference type="EMBL" id="OAE99005.1"/>
    </source>
</evidence>
<dbReference type="EMBL" id="LUUB01000120">
    <property type="protein sequence ID" value="OAE99005.1"/>
    <property type="molecule type" value="Genomic_DNA"/>
</dbReference>
<name>A0A176YAP5_9BRAD</name>
<dbReference type="AlphaFoldDB" id="A0A176YAP5"/>
<dbReference type="Proteomes" id="UP000076959">
    <property type="component" value="Unassembled WGS sequence"/>
</dbReference>
<organism evidence="1 2">
    <name type="scientific">Bradyrhizobium centrolobii</name>
    <dbReference type="NCBI Taxonomy" id="1505087"/>
    <lineage>
        <taxon>Bacteria</taxon>
        <taxon>Pseudomonadati</taxon>
        <taxon>Pseudomonadota</taxon>
        <taxon>Alphaproteobacteria</taxon>
        <taxon>Hyphomicrobiales</taxon>
        <taxon>Nitrobacteraceae</taxon>
        <taxon>Bradyrhizobium</taxon>
    </lineage>
</organism>
<accession>A0A176YAP5</accession>
<keyword evidence="2" id="KW-1185">Reference proteome</keyword>
<gene>
    <name evidence="1" type="ORF">AYJ54_33735</name>
</gene>
<protein>
    <submittedName>
        <fullName evidence="1">Uncharacterized protein</fullName>
    </submittedName>
</protein>
<reference evidence="1 2" key="1">
    <citation type="submission" date="2016-03" db="EMBL/GenBank/DDBJ databases">
        <title>Draft Genome Sequence of the Strain BR 10245 (Bradyrhizobium sp.) isolated from nodules of Centrolobium paraense.</title>
        <authorList>
            <person name="Simoes-Araujo J.L.Sr."/>
            <person name="Barauna A.C."/>
            <person name="Silva K."/>
            <person name="Zilli J.E."/>
        </authorList>
    </citation>
    <scope>NUCLEOTIDE SEQUENCE [LARGE SCALE GENOMIC DNA]</scope>
    <source>
        <strain evidence="1 2">BR 10245</strain>
    </source>
</reference>
<dbReference type="RefSeq" id="WP_245329308.1">
    <property type="nucleotide sequence ID" value="NZ_LUUB01000120.1"/>
</dbReference>
<evidence type="ECO:0000313" key="2">
    <source>
        <dbReference type="Proteomes" id="UP000076959"/>
    </source>
</evidence>
<comment type="caution">
    <text evidence="1">The sequence shown here is derived from an EMBL/GenBank/DDBJ whole genome shotgun (WGS) entry which is preliminary data.</text>
</comment>
<proteinExistence type="predicted"/>
<dbReference type="STRING" id="1505087.AYJ54_33735"/>